<organism evidence="1 2">
    <name type="scientific">Dallia pectoralis</name>
    <name type="common">Alaska blackfish</name>
    <dbReference type="NCBI Taxonomy" id="75939"/>
    <lineage>
        <taxon>Eukaryota</taxon>
        <taxon>Metazoa</taxon>
        <taxon>Chordata</taxon>
        <taxon>Craniata</taxon>
        <taxon>Vertebrata</taxon>
        <taxon>Euteleostomi</taxon>
        <taxon>Actinopterygii</taxon>
        <taxon>Neopterygii</taxon>
        <taxon>Teleostei</taxon>
        <taxon>Protacanthopterygii</taxon>
        <taxon>Esociformes</taxon>
        <taxon>Umbridae</taxon>
        <taxon>Dallia</taxon>
    </lineage>
</organism>
<comment type="caution">
    <text evidence="1">The sequence shown here is derived from an EMBL/GenBank/DDBJ whole genome shotgun (WGS) entry which is preliminary data.</text>
</comment>
<reference evidence="1" key="1">
    <citation type="submission" date="2021-05" db="EMBL/GenBank/DDBJ databases">
        <authorList>
            <person name="Pan Q."/>
            <person name="Jouanno E."/>
            <person name="Zahm M."/>
            <person name="Klopp C."/>
            <person name="Cabau C."/>
            <person name="Louis A."/>
            <person name="Berthelot C."/>
            <person name="Parey E."/>
            <person name="Roest Crollius H."/>
            <person name="Montfort J."/>
            <person name="Robinson-Rechavi M."/>
            <person name="Bouchez O."/>
            <person name="Lampietro C."/>
            <person name="Lopez Roques C."/>
            <person name="Donnadieu C."/>
            <person name="Postlethwait J."/>
            <person name="Bobe J."/>
            <person name="Dillon D."/>
            <person name="Chandos A."/>
            <person name="von Hippel F."/>
            <person name="Guiguen Y."/>
        </authorList>
    </citation>
    <scope>NUCLEOTIDE SEQUENCE</scope>
    <source>
        <strain evidence="1">YG-Jan2019</strain>
    </source>
</reference>
<keyword evidence="2" id="KW-1185">Reference proteome</keyword>
<name>A0ACC2GZH2_DALPE</name>
<accession>A0ACC2GZH2</accession>
<sequence>MNAPAVFQRFMEECLEGLRDDICVPYLDDVLVFSGSFDEHGEAVRKVLQRLRSHGVKLKQKKCELFKDEVRYLGRIVSKEGSRMDPTDTVAVTALKDKRPNTVGELRKILGLLSYYRPYIKDFSRIACPLYGLLKSDDDKANNSLRRNNARVHRRAFIGFHRGDDTGGGGPVGSRDTMSFAMACQSSPTGAEATTVSAEPLSKEEIRRAQREDKDTGCEIRSPTDNMMSLCTRRLIEKAAINMQLSPVCRPRQDGKENAQSHA</sequence>
<evidence type="ECO:0000313" key="1">
    <source>
        <dbReference type="EMBL" id="KAJ8008840.1"/>
    </source>
</evidence>
<dbReference type="Proteomes" id="UP001157502">
    <property type="component" value="Chromosome 7"/>
</dbReference>
<proteinExistence type="predicted"/>
<gene>
    <name evidence="1" type="ORF">DPEC_G00082630</name>
</gene>
<evidence type="ECO:0000313" key="2">
    <source>
        <dbReference type="Proteomes" id="UP001157502"/>
    </source>
</evidence>
<protein>
    <submittedName>
        <fullName evidence="1">Uncharacterized protein</fullName>
    </submittedName>
</protein>
<dbReference type="EMBL" id="CM055734">
    <property type="protein sequence ID" value="KAJ8008840.1"/>
    <property type="molecule type" value="Genomic_DNA"/>
</dbReference>